<dbReference type="GO" id="GO:0005770">
    <property type="term" value="C:late endosome"/>
    <property type="evidence" value="ECO:0007669"/>
    <property type="project" value="TreeGrafter"/>
</dbReference>
<evidence type="ECO:0000256" key="1">
    <source>
        <dbReference type="ARBA" id="ARBA00023006"/>
    </source>
</evidence>
<evidence type="ECO:0000259" key="3">
    <source>
        <dbReference type="Pfam" id="PF09758"/>
    </source>
</evidence>
<feature type="region of interest" description="Disordered" evidence="2">
    <location>
        <begin position="1"/>
        <end position="72"/>
    </location>
</feature>
<name>A0A7S1TL65_9RHOD</name>
<feature type="compositionally biased region" description="Polar residues" evidence="2">
    <location>
        <begin position="135"/>
        <end position="150"/>
    </location>
</feature>
<dbReference type="InterPro" id="IPR019155">
    <property type="entry name" value="CLEC16A/TT9_N"/>
</dbReference>
<dbReference type="Pfam" id="PF09758">
    <property type="entry name" value="FPL"/>
    <property type="match status" value="1"/>
</dbReference>
<feature type="compositionally biased region" description="Basic and acidic residues" evidence="2">
    <location>
        <begin position="151"/>
        <end position="176"/>
    </location>
</feature>
<proteinExistence type="predicted"/>
<dbReference type="GO" id="GO:1901096">
    <property type="term" value="P:regulation of autophagosome maturation"/>
    <property type="evidence" value="ECO:0007669"/>
    <property type="project" value="TreeGrafter"/>
</dbReference>
<sequence>MRGDAGGDVEFASGGVMRDAASAGGAGTQSMPRVTLDTSAVASGESAEGNMRRSKSGGAEREAPRRRTTGLLRKLLPTKERMMQLFSVAPALKSSNVQIKSRSSAAHSRRRSFDEPHAQQPDLTLNGAVQEPDTKTLSNTSETPTVSSERLASERALKHASECAEDSGRENADRCDEHVMRAEHRRSVECQTFGGHTEKASSGHEPVCGPERRAAKNVNGQLLPATPLKSKTELTTLRAAVVNYVRFLGRAWSGGERGSARQLEEQVTRALRDLVDVVVWTDRHDSVKFKAWDVLDAREEQCVTQQAFQSADESKDGVGHDVSNRIATYGGDAEVERRGSDATRDESEAAQLMPLIAMCAELGSRAVRLQIFQTLSIIVQSVRGRRSLELIYHSREVMNRIISAHRRRRFSNVGRLQSSGLNGRGKRGDELASPSSWVEHGLSSALHSKQRLGTDCAGGACDSRGGSEDEDSVLMFLSLVRTIAQKLDTGLLKTYFFDAEKSSMPLYTESLQYFAHADGIIRTAVRGITLSIFSIKQQPWLLDLVTTASEDPRHYFRQLARYLFGLFRTLQSLISRLYLPSAHEHALRPIDFARFDDFTSELENTLDYIVEIMALSNDRLGPCLTGILLEDFFRPLLRYLIQLATAARIHAKKKLGKEGMGRDTGVDPKRLHSSACATALVIDTALRSATSDRLFSSVLALELIMPATSDVRGALRVTPCEGLKVLAATCEDERVLCIAMNAVCRIIEQKILSLDDMYSHDLMMPPPPPPSPACASAAVSAATELNSSSTCMRSAMLESSSEGSKSTDLKIDPAAAESNGAAACDMYRLAASPFPASLKRTLGAPALLHSLQPRVSGSELTGGVERDVSARLETLAMHRVTTLTSIASFDGSALYEFDPHDLLWSESPHADARAGSLNRIESKAEGAKFVSMHSLPVVTSELDALSIEPPVAVADARKENDADQPAQSNLSTQQCAVHKPGAGPTGNTAMTSPGATLVKEFSRSPSSALQDAPFEELLYTLFSYEHNLKSARLFVSAGALLVAMAIKAQHANFYIAVAANILRDVSKRVSEELLGREHVSDTLIHSVFAVFQSALFSSALCFSAETHTSACRAAGPSWLRSHEAECEAFVRMEHGAKPCIPRPVATLSALAAAQQEALALETAEAQSVDFGAQEIRIHEDGGAVDAKKNSGGQVVYVDLGGADFDVYDAWAMVMLVRTVDVLRRYIARAATVTHESVAEDKAAGSDIDDEEPFRSLSIRALQSRFRERRATVELKEKALLNMFALTNAFRGDD</sequence>
<dbReference type="GO" id="GO:0006914">
    <property type="term" value="P:autophagy"/>
    <property type="evidence" value="ECO:0007669"/>
    <property type="project" value="UniProtKB-KW"/>
</dbReference>
<dbReference type="InterPro" id="IPR039272">
    <property type="entry name" value="CLEC16A/TT9"/>
</dbReference>
<keyword evidence="1" id="KW-0072">Autophagy</keyword>
<protein>
    <recommendedName>
        <fullName evidence="3">FPL domain-containing protein</fullName>
    </recommendedName>
</protein>
<dbReference type="EMBL" id="HBGI01001088">
    <property type="protein sequence ID" value="CAD9238966.1"/>
    <property type="molecule type" value="Transcribed_RNA"/>
</dbReference>
<feature type="compositionally biased region" description="Polar residues" evidence="2">
    <location>
        <begin position="965"/>
        <end position="975"/>
    </location>
</feature>
<organism evidence="4">
    <name type="scientific">Erythrolobus australicus</name>
    <dbReference type="NCBI Taxonomy" id="1077150"/>
    <lineage>
        <taxon>Eukaryota</taxon>
        <taxon>Rhodophyta</taxon>
        <taxon>Bangiophyceae</taxon>
        <taxon>Porphyridiales</taxon>
        <taxon>Porphyridiaceae</taxon>
        <taxon>Erythrolobus</taxon>
    </lineage>
</organism>
<dbReference type="PANTHER" id="PTHR21481:SF0">
    <property type="entry name" value="PROTEIN CLEC16A"/>
    <property type="match status" value="1"/>
</dbReference>
<dbReference type="GO" id="GO:0007034">
    <property type="term" value="P:vacuolar transport"/>
    <property type="evidence" value="ECO:0007669"/>
    <property type="project" value="TreeGrafter"/>
</dbReference>
<evidence type="ECO:0000256" key="2">
    <source>
        <dbReference type="SAM" id="MobiDB-lite"/>
    </source>
</evidence>
<reference evidence="4" key="1">
    <citation type="submission" date="2021-01" db="EMBL/GenBank/DDBJ databases">
        <authorList>
            <person name="Corre E."/>
            <person name="Pelletier E."/>
            <person name="Niang G."/>
            <person name="Scheremetjew M."/>
            <person name="Finn R."/>
            <person name="Kale V."/>
            <person name="Holt S."/>
            <person name="Cochrane G."/>
            <person name="Meng A."/>
            <person name="Brown T."/>
            <person name="Cohen L."/>
        </authorList>
    </citation>
    <scope>NUCLEOTIDE SEQUENCE</scope>
    <source>
        <strain evidence="4">CCMP3124</strain>
    </source>
</reference>
<accession>A0A7S1TL65</accession>
<feature type="region of interest" description="Disordered" evidence="2">
    <location>
        <begin position="94"/>
        <end position="176"/>
    </location>
</feature>
<feature type="domain" description="FPL" evidence="3">
    <location>
        <begin position="359"/>
        <end position="533"/>
    </location>
</feature>
<dbReference type="GO" id="GO:0005794">
    <property type="term" value="C:Golgi apparatus"/>
    <property type="evidence" value="ECO:0007669"/>
    <property type="project" value="TreeGrafter"/>
</dbReference>
<feature type="compositionally biased region" description="Polar residues" evidence="2">
    <location>
        <begin position="28"/>
        <end position="41"/>
    </location>
</feature>
<gene>
    <name evidence="4" type="ORF">EAUS1353_LOCUS696</name>
</gene>
<dbReference type="GO" id="GO:0016197">
    <property type="term" value="P:endosomal transport"/>
    <property type="evidence" value="ECO:0007669"/>
    <property type="project" value="TreeGrafter"/>
</dbReference>
<evidence type="ECO:0000313" key="4">
    <source>
        <dbReference type="EMBL" id="CAD9238966.1"/>
    </source>
</evidence>
<dbReference type="PANTHER" id="PTHR21481">
    <property type="entry name" value="PROTEIN CLEC16A"/>
    <property type="match status" value="1"/>
</dbReference>
<feature type="region of interest" description="Disordered" evidence="2">
    <location>
        <begin position="956"/>
        <end position="993"/>
    </location>
</feature>